<evidence type="ECO:0000313" key="1">
    <source>
        <dbReference type="EMBL" id="JAP53588.1"/>
    </source>
</evidence>
<proteinExistence type="predicted"/>
<protein>
    <submittedName>
        <fullName evidence="1">Uncharacterized protein</fullName>
    </submittedName>
</protein>
<gene>
    <name evidence="1" type="ORF">TR161682</name>
</gene>
<organism evidence="1">
    <name type="scientific">Schistocephalus solidus</name>
    <name type="common">Tapeworm</name>
    <dbReference type="NCBI Taxonomy" id="70667"/>
    <lineage>
        <taxon>Eukaryota</taxon>
        <taxon>Metazoa</taxon>
        <taxon>Spiralia</taxon>
        <taxon>Lophotrochozoa</taxon>
        <taxon>Platyhelminthes</taxon>
        <taxon>Cestoda</taxon>
        <taxon>Eucestoda</taxon>
        <taxon>Diphyllobothriidea</taxon>
        <taxon>Diphyllobothriidae</taxon>
        <taxon>Schistocephalus</taxon>
    </lineage>
</organism>
<dbReference type="EMBL" id="GEEE01009637">
    <property type="protein sequence ID" value="JAP53588.1"/>
    <property type="molecule type" value="Transcribed_RNA"/>
</dbReference>
<reference evidence="1" key="1">
    <citation type="submission" date="2016-01" db="EMBL/GenBank/DDBJ databases">
        <title>Reference transcriptome for the parasite Schistocephalus solidus: insights into the molecular evolution of parasitism.</title>
        <authorList>
            <person name="Hebert F.O."/>
            <person name="Grambauer S."/>
            <person name="Barber I."/>
            <person name="Landry C.R."/>
            <person name="Aubin-Horth N."/>
        </authorList>
    </citation>
    <scope>NUCLEOTIDE SEQUENCE</scope>
</reference>
<dbReference type="AlphaFoldDB" id="A0A0X3PPT5"/>
<accession>A0A0X3PPT5</accession>
<dbReference type="EMBL" id="GEEE01011635">
    <property type="protein sequence ID" value="JAP51590.1"/>
    <property type="molecule type" value="Transcribed_RNA"/>
</dbReference>
<name>A0A0X3PPT5_SCHSO</name>
<feature type="non-terminal residue" evidence="1">
    <location>
        <position position="1"/>
    </location>
</feature>
<sequence length="104" mass="12052">TCQEVPDELSFISSPYHRQPFYRLIGIIRCPTQSSNEVIVSLLCAQGQTTNRLASRGGDSHRTHFLEYFIQKIRLLFHIAKHLLCDIIDSFPSWLFTTFRNVLP</sequence>